<evidence type="ECO:0000256" key="1">
    <source>
        <dbReference type="ARBA" id="ARBA00022603"/>
    </source>
</evidence>
<organism evidence="5 6">
    <name type="scientific">Pristionchus mayeri</name>
    <dbReference type="NCBI Taxonomy" id="1317129"/>
    <lineage>
        <taxon>Eukaryota</taxon>
        <taxon>Metazoa</taxon>
        <taxon>Ecdysozoa</taxon>
        <taxon>Nematoda</taxon>
        <taxon>Chromadorea</taxon>
        <taxon>Rhabditida</taxon>
        <taxon>Rhabditina</taxon>
        <taxon>Diplogasteromorpha</taxon>
        <taxon>Diplogasteroidea</taxon>
        <taxon>Neodiplogasteridae</taxon>
        <taxon>Pristionchus</taxon>
    </lineage>
</organism>
<dbReference type="Proteomes" id="UP001328107">
    <property type="component" value="Unassembled WGS sequence"/>
</dbReference>
<keyword evidence="6" id="KW-1185">Reference proteome</keyword>
<evidence type="ECO:0000313" key="6">
    <source>
        <dbReference type="Proteomes" id="UP001328107"/>
    </source>
</evidence>
<dbReference type="PANTHER" id="PTHR13563">
    <property type="entry name" value="TRNA (GUANINE-9-) METHYLTRANSFERASE"/>
    <property type="match status" value="1"/>
</dbReference>
<evidence type="ECO:0000256" key="3">
    <source>
        <dbReference type="ARBA" id="ARBA00022691"/>
    </source>
</evidence>
<comment type="caution">
    <text evidence="5">The sequence shown here is derived from an EMBL/GenBank/DDBJ whole genome shotgun (WGS) entry which is preliminary data.</text>
</comment>
<dbReference type="GO" id="GO:0005654">
    <property type="term" value="C:nucleoplasm"/>
    <property type="evidence" value="ECO:0007669"/>
    <property type="project" value="TreeGrafter"/>
</dbReference>
<protein>
    <recommendedName>
        <fullName evidence="4">SAM-dependent MTase TRM10-type domain-containing protein</fullName>
    </recommendedName>
</protein>
<dbReference type="InterPro" id="IPR038459">
    <property type="entry name" value="MT_TRM10-typ_sf"/>
</dbReference>
<dbReference type="AlphaFoldDB" id="A0AAN4Z442"/>
<dbReference type="GO" id="GO:0097745">
    <property type="term" value="P:mitochondrial tRNA 5'-end processing"/>
    <property type="evidence" value="ECO:0007669"/>
    <property type="project" value="TreeGrafter"/>
</dbReference>
<dbReference type="GO" id="GO:0008168">
    <property type="term" value="F:methyltransferase activity"/>
    <property type="evidence" value="ECO:0007669"/>
    <property type="project" value="UniProtKB-KW"/>
</dbReference>
<gene>
    <name evidence="5" type="ORF">PMAYCL1PPCAC_03826</name>
</gene>
<keyword evidence="1" id="KW-0489">Methyltransferase</keyword>
<keyword evidence="3" id="KW-0949">S-adenosyl-L-methionine</keyword>
<dbReference type="Gene3D" id="3.40.1280.30">
    <property type="match status" value="1"/>
</dbReference>
<feature type="non-terminal residue" evidence="5">
    <location>
        <position position="364"/>
    </location>
</feature>
<evidence type="ECO:0000259" key="4">
    <source>
        <dbReference type="PROSITE" id="PS51675"/>
    </source>
</evidence>
<dbReference type="GO" id="GO:0070131">
    <property type="term" value="P:positive regulation of mitochondrial translation"/>
    <property type="evidence" value="ECO:0007669"/>
    <property type="project" value="TreeGrafter"/>
</dbReference>
<feature type="non-terminal residue" evidence="5">
    <location>
        <position position="1"/>
    </location>
</feature>
<dbReference type="InterPro" id="IPR028564">
    <property type="entry name" value="MT_TRM10-typ"/>
</dbReference>
<dbReference type="GO" id="GO:0032259">
    <property type="term" value="P:methylation"/>
    <property type="evidence" value="ECO:0007669"/>
    <property type="project" value="UniProtKB-KW"/>
</dbReference>
<accession>A0AAN4Z442</accession>
<reference evidence="6" key="1">
    <citation type="submission" date="2022-10" db="EMBL/GenBank/DDBJ databases">
        <title>Genome assembly of Pristionchus species.</title>
        <authorList>
            <person name="Yoshida K."/>
            <person name="Sommer R.J."/>
        </authorList>
    </citation>
    <scope>NUCLEOTIDE SEQUENCE [LARGE SCALE GENOMIC DNA]</scope>
    <source>
        <strain evidence="6">RS5460</strain>
    </source>
</reference>
<evidence type="ECO:0000313" key="5">
    <source>
        <dbReference type="EMBL" id="GMR33631.1"/>
    </source>
</evidence>
<name>A0AAN4Z442_9BILA</name>
<dbReference type="EMBL" id="BTRK01000001">
    <property type="protein sequence ID" value="GMR33631.1"/>
    <property type="molecule type" value="Genomic_DNA"/>
</dbReference>
<dbReference type="GO" id="GO:0000049">
    <property type="term" value="F:tRNA binding"/>
    <property type="evidence" value="ECO:0007669"/>
    <property type="project" value="TreeGrafter"/>
</dbReference>
<evidence type="ECO:0000256" key="2">
    <source>
        <dbReference type="ARBA" id="ARBA00022679"/>
    </source>
</evidence>
<dbReference type="PANTHER" id="PTHR13563:SF12">
    <property type="entry name" value="PROTEIN CBG09110"/>
    <property type="match status" value="1"/>
</dbReference>
<keyword evidence="2" id="KW-0808">Transferase</keyword>
<feature type="domain" description="SAM-dependent MTase TRM10-type" evidence="4">
    <location>
        <begin position="173"/>
        <end position="364"/>
    </location>
</feature>
<dbReference type="PROSITE" id="PS51675">
    <property type="entry name" value="SAM_MT_TRM10"/>
    <property type="match status" value="1"/>
</dbReference>
<dbReference type="InterPro" id="IPR007356">
    <property type="entry name" value="tRNA_m1G_MeTrfase_euk"/>
</dbReference>
<dbReference type="GO" id="GO:0005739">
    <property type="term" value="C:mitochondrion"/>
    <property type="evidence" value="ECO:0007669"/>
    <property type="project" value="TreeGrafter"/>
</dbReference>
<sequence>TMIRRLARCLLYRKGVSERFARNHWATPSSTETQEGPPDSDFAESFKHKLLPSQQFRNGLSKLEKKRLQLLIKQTEMYCSIARKVPTTFSDEEWNRLLDLRSVSERVGHLEFIAVKARKVEMDQHKKNGGEIFGAHMQQQIERYNAGGMGYGPQLYELMANPLRRKERDNLVKGARVWSSLRLMDEHPTIVFDMQYVFDGQHDREHSIKKQLQFCITENLQSVRPLPLIISNVPDNENGKFYTENVLGFWGSEKQHQMILPDVEKVSPRAAVRKATGKKNPKIVYISRHARKVLDGPLDADAYVICASYDNNRESFIAAKNQKINAYRLPIQKYCNWQHGAHVLPLPNTMRLFRDLVQTGGDWS</sequence>
<proteinExistence type="predicted"/>